<feature type="compositionally biased region" description="Basic and acidic residues" evidence="6">
    <location>
        <begin position="105"/>
        <end position="130"/>
    </location>
</feature>
<dbReference type="GO" id="GO:0005886">
    <property type="term" value="C:plasma membrane"/>
    <property type="evidence" value="ECO:0007669"/>
    <property type="project" value="UniProtKB-SubCell"/>
</dbReference>
<keyword evidence="3 7" id="KW-0812">Transmembrane</keyword>
<evidence type="ECO:0000256" key="1">
    <source>
        <dbReference type="ARBA" id="ARBA00004651"/>
    </source>
</evidence>
<keyword evidence="10" id="KW-1185">Reference proteome</keyword>
<dbReference type="Pfam" id="PF13396">
    <property type="entry name" value="PLDc_N"/>
    <property type="match status" value="1"/>
</dbReference>
<comment type="subcellular location">
    <subcellularLocation>
        <location evidence="1">Cell membrane</location>
        <topology evidence="1">Multi-pass membrane protein</topology>
    </subcellularLocation>
</comment>
<keyword evidence="5 7" id="KW-0472">Membrane</keyword>
<feature type="compositionally biased region" description="Basic and acidic residues" evidence="6">
    <location>
        <begin position="147"/>
        <end position="159"/>
    </location>
</feature>
<dbReference type="Proteomes" id="UP000442535">
    <property type="component" value="Unassembled WGS sequence"/>
</dbReference>
<proteinExistence type="predicted"/>
<keyword evidence="4 7" id="KW-1133">Transmembrane helix</keyword>
<feature type="domain" description="Cardiolipin synthase N-terminal" evidence="8">
    <location>
        <begin position="12"/>
        <end position="58"/>
    </location>
</feature>
<evidence type="ECO:0000313" key="10">
    <source>
        <dbReference type="Proteomes" id="UP000442535"/>
    </source>
</evidence>
<feature type="transmembrane region" description="Helical" evidence="7">
    <location>
        <begin position="37"/>
        <end position="56"/>
    </location>
</feature>
<dbReference type="EMBL" id="VUMY01000002">
    <property type="protein sequence ID" value="MST49000.1"/>
    <property type="molecule type" value="Genomic_DNA"/>
</dbReference>
<evidence type="ECO:0000256" key="5">
    <source>
        <dbReference type="ARBA" id="ARBA00023136"/>
    </source>
</evidence>
<dbReference type="AlphaFoldDB" id="A0A7K0K1R7"/>
<accession>A0A7K0K1R7</accession>
<evidence type="ECO:0000256" key="3">
    <source>
        <dbReference type="ARBA" id="ARBA00022692"/>
    </source>
</evidence>
<sequence length="170" mass="18889">MGRVVLFLLWVVLTLYALVDCIRTPSDSMPGKLPKVLWILLILLITPIGPIAWIVVSRVAAAEAKGGRFEPSIWSSKDHVPMSFGRQKKSDTPRAPDDDPEFLEEVSRKLRDKQREEYQRKQREAEDAAKNETPPAGSEDSDDSEDSKDSPQSREKPEADSPGGSNASSQ</sequence>
<keyword evidence="2" id="KW-1003">Cell membrane</keyword>
<protein>
    <recommendedName>
        <fullName evidence="8">Cardiolipin synthase N-terminal domain-containing protein</fullName>
    </recommendedName>
</protein>
<reference evidence="9 10" key="1">
    <citation type="submission" date="2019-08" db="EMBL/GenBank/DDBJ databases">
        <title>In-depth cultivation of the pig gut microbiome towards novel bacterial diversity and tailored functional studies.</title>
        <authorList>
            <person name="Wylensek D."/>
            <person name="Hitch T.C.A."/>
            <person name="Clavel T."/>
        </authorList>
    </citation>
    <scope>NUCLEOTIDE SEQUENCE [LARGE SCALE GENOMIC DNA]</scope>
    <source>
        <strain evidence="9 10">RF-GAM-744-WT-7</strain>
    </source>
</reference>
<gene>
    <name evidence="9" type="ORF">FYJ63_01825</name>
</gene>
<evidence type="ECO:0000313" key="9">
    <source>
        <dbReference type="EMBL" id="MST49000.1"/>
    </source>
</evidence>
<evidence type="ECO:0000259" key="8">
    <source>
        <dbReference type="Pfam" id="PF13396"/>
    </source>
</evidence>
<dbReference type="RefSeq" id="WP_338106780.1">
    <property type="nucleotide sequence ID" value="NZ_VUMY01000002.1"/>
</dbReference>
<name>A0A7K0K1R7_9ACTO</name>
<feature type="region of interest" description="Disordered" evidence="6">
    <location>
        <begin position="70"/>
        <end position="170"/>
    </location>
</feature>
<organism evidence="9 10">
    <name type="scientific">Mobiluncus porci</name>
    <dbReference type="NCBI Taxonomy" id="2652278"/>
    <lineage>
        <taxon>Bacteria</taxon>
        <taxon>Bacillati</taxon>
        <taxon>Actinomycetota</taxon>
        <taxon>Actinomycetes</taxon>
        <taxon>Actinomycetales</taxon>
        <taxon>Actinomycetaceae</taxon>
        <taxon>Mobiluncus</taxon>
    </lineage>
</organism>
<evidence type="ECO:0000256" key="6">
    <source>
        <dbReference type="SAM" id="MobiDB-lite"/>
    </source>
</evidence>
<feature type="compositionally biased region" description="Basic and acidic residues" evidence="6">
    <location>
        <begin position="88"/>
        <end position="97"/>
    </location>
</feature>
<comment type="caution">
    <text evidence="9">The sequence shown here is derived from an EMBL/GenBank/DDBJ whole genome shotgun (WGS) entry which is preliminary data.</text>
</comment>
<evidence type="ECO:0000256" key="2">
    <source>
        <dbReference type="ARBA" id="ARBA00022475"/>
    </source>
</evidence>
<evidence type="ECO:0000256" key="4">
    <source>
        <dbReference type="ARBA" id="ARBA00022989"/>
    </source>
</evidence>
<evidence type="ECO:0000256" key="7">
    <source>
        <dbReference type="SAM" id="Phobius"/>
    </source>
</evidence>
<dbReference type="InterPro" id="IPR027379">
    <property type="entry name" value="CLS_N"/>
</dbReference>